<dbReference type="InterPro" id="IPR023203">
    <property type="entry name" value="TTHA0068_sf"/>
</dbReference>
<dbReference type="AlphaFoldDB" id="A0A931HUG7"/>
<evidence type="ECO:0000313" key="1">
    <source>
        <dbReference type="EMBL" id="MBH0229643.1"/>
    </source>
</evidence>
<dbReference type="SUPFAM" id="SSF140663">
    <property type="entry name" value="TTHA0068-like"/>
    <property type="match status" value="1"/>
</dbReference>
<dbReference type="PANTHER" id="PTHR34796:SF1">
    <property type="entry name" value="EXPRESSED PROTEIN"/>
    <property type="match status" value="1"/>
</dbReference>
<proteinExistence type="predicted"/>
<protein>
    <submittedName>
        <fullName evidence="1">DUF309 domain-containing protein</fullName>
    </submittedName>
</protein>
<dbReference type="RefSeq" id="WP_197316240.1">
    <property type="nucleotide sequence ID" value="NZ_JADZSC010000001.1"/>
</dbReference>
<evidence type="ECO:0000313" key="2">
    <source>
        <dbReference type="Proteomes" id="UP000614490"/>
    </source>
</evidence>
<dbReference type="Pfam" id="PF03745">
    <property type="entry name" value="DUF309"/>
    <property type="match status" value="1"/>
</dbReference>
<gene>
    <name evidence="1" type="ORF">H0267_05380</name>
</gene>
<dbReference type="EMBL" id="JADZSC010000001">
    <property type="protein sequence ID" value="MBH0229643.1"/>
    <property type="molecule type" value="Genomic_DNA"/>
</dbReference>
<accession>A0A931HUG7</accession>
<keyword evidence="2" id="KW-1185">Reference proteome</keyword>
<dbReference type="PANTHER" id="PTHR34796">
    <property type="entry name" value="EXPRESSED PROTEIN"/>
    <property type="match status" value="1"/>
</dbReference>
<sequence>MYPTLYIQYLAHFHGTRDYFECHEVLEELWKDIDPKNRNSVWVLLIQLAVCLYHYRRGNVKGAGILIERCQRKLSFNTKKLSTLGLSPNLLNQRIKLIQNRINENLPYESVNLPITDQDLEAEVIQLCKKWNVTYGKPSSLDNKWLLHKHRLRHKGTD</sequence>
<organism evidence="1 2">
    <name type="scientific">Halobacillus yeomjeoni</name>
    <dbReference type="NCBI Taxonomy" id="311194"/>
    <lineage>
        <taxon>Bacteria</taxon>
        <taxon>Bacillati</taxon>
        <taxon>Bacillota</taxon>
        <taxon>Bacilli</taxon>
        <taxon>Bacillales</taxon>
        <taxon>Bacillaceae</taxon>
        <taxon>Halobacillus</taxon>
    </lineage>
</organism>
<dbReference type="Gene3D" id="1.10.3450.10">
    <property type="entry name" value="TTHA0068-like"/>
    <property type="match status" value="1"/>
</dbReference>
<reference evidence="1 2" key="1">
    <citation type="journal article" date="2005" name="Int. J. Syst. Evol. Microbiol.">
        <title>Halobacillus yeomjeoni sp. nov., isolated from a marine solar saltern in Korea.</title>
        <authorList>
            <person name="Yoon J.H."/>
            <person name="Kang S.J."/>
            <person name="Lee C.H."/>
            <person name="Oh H.W."/>
            <person name="Oh T.K."/>
        </authorList>
    </citation>
    <scope>NUCLEOTIDE SEQUENCE [LARGE SCALE GENOMIC DNA]</scope>
    <source>
        <strain evidence="1 2">KCTC 3957</strain>
    </source>
</reference>
<dbReference type="Proteomes" id="UP000614490">
    <property type="component" value="Unassembled WGS sequence"/>
</dbReference>
<dbReference type="InterPro" id="IPR005500">
    <property type="entry name" value="DUF309"/>
</dbReference>
<comment type="caution">
    <text evidence="1">The sequence shown here is derived from an EMBL/GenBank/DDBJ whole genome shotgun (WGS) entry which is preliminary data.</text>
</comment>
<name>A0A931HUG7_9BACI</name>